<gene>
    <name evidence="9" type="primary">sppA</name>
    <name evidence="9" type="ORF">FPL22_04090</name>
</gene>
<name>A0A556QPB5_9BACT</name>
<feature type="active site" description="Nucleophile" evidence="7">
    <location>
        <position position="394"/>
    </location>
</feature>
<dbReference type="GO" id="GO:0006465">
    <property type="term" value="P:signal peptide processing"/>
    <property type="evidence" value="ECO:0007669"/>
    <property type="project" value="InterPro"/>
</dbReference>
<dbReference type="PANTHER" id="PTHR33209">
    <property type="entry name" value="PROTEASE 4"/>
    <property type="match status" value="1"/>
</dbReference>
<dbReference type="AlphaFoldDB" id="A0A556QPB5"/>
<accession>A0A556QPB5</accession>
<protein>
    <submittedName>
        <fullName evidence="9">Signal peptide peptidase SppA</fullName>
    </submittedName>
</protein>
<dbReference type="Pfam" id="PF01343">
    <property type="entry name" value="Peptidase_S49"/>
    <property type="match status" value="2"/>
</dbReference>
<dbReference type="InterPro" id="IPR004634">
    <property type="entry name" value="Pept_S49_pIV"/>
</dbReference>
<dbReference type="Proteomes" id="UP000315648">
    <property type="component" value="Unassembled WGS sequence"/>
</dbReference>
<organism evidence="9 10">
    <name type="scientific">Rariglobus hedericola</name>
    <dbReference type="NCBI Taxonomy" id="2597822"/>
    <lineage>
        <taxon>Bacteria</taxon>
        <taxon>Pseudomonadati</taxon>
        <taxon>Verrucomicrobiota</taxon>
        <taxon>Opitutia</taxon>
        <taxon>Opitutales</taxon>
        <taxon>Opitutaceae</taxon>
        <taxon>Rariglobus</taxon>
    </lineage>
</organism>
<feature type="active site" description="Proton donor/acceptor" evidence="7">
    <location>
        <position position="199"/>
    </location>
</feature>
<dbReference type="Gene3D" id="6.20.330.10">
    <property type="match status" value="1"/>
</dbReference>
<keyword evidence="6" id="KW-0472">Membrane</keyword>
<dbReference type="PIRSF" id="PIRSF001217">
    <property type="entry name" value="Protease_4_SppA"/>
    <property type="match status" value="1"/>
</dbReference>
<evidence type="ECO:0000313" key="9">
    <source>
        <dbReference type="EMBL" id="TSJ78490.1"/>
    </source>
</evidence>
<keyword evidence="10" id="KW-1185">Reference proteome</keyword>
<dbReference type="InterPro" id="IPR047272">
    <property type="entry name" value="S49_SppA_C"/>
</dbReference>
<evidence type="ECO:0000259" key="8">
    <source>
        <dbReference type="Pfam" id="PF01343"/>
    </source>
</evidence>
<evidence type="ECO:0000256" key="3">
    <source>
        <dbReference type="ARBA" id="ARBA00022670"/>
    </source>
</evidence>
<comment type="similarity">
    <text evidence="2">Belongs to the peptidase S49 family.</text>
</comment>
<evidence type="ECO:0000256" key="6">
    <source>
        <dbReference type="ARBA" id="ARBA00023136"/>
    </source>
</evidence>
<dbReference type="InterPro" id="IPR004635">
    <property type="entry name" value="Pept_S49_SppA"/>
</dbReference>
<dbReference type="GO" id="GO:0008236">
    <property type="term" value="F:serine-type peptidase activity"/>
    <property type="evidence" value="ECO:0007669"/>
    <property type="project" value="UniProtKB-KW"/>
</dbReference>
<dbReference type="CDD" id="cd07023">
    <property type="entry name" value="S49_Sppa_N_C"/>
    <property type="match status" value="1"/>
</dbReference>
<sequence>MKNFFASFLGTLAALALAVTLVVVVFFGLIMAAASFKPAEVHTVAQGSYLVFDLGANITDAPPEFDGAGPAALFGGGDAHTLQLRAVTRALREAGTDKRITGLVLLGSLEPSGYGTGFAALSEVRRAIADFKKSGKPVVAYLDFATTRDLYLAAAATDLALDPYGSLVVPGLASEPTFFAGAFERFGVGVQVTKVGEFKSYAEPFVRKDLSPENRLQMEKLLGDLWSDLRADMAQDRKITPDALQAVVDTEGVIRPESAVKAGLVDRLAYRDEVLAQLKTATGVTDVEEPFKQVRLADYVKALPAQKAHSSNEIAVIYAEGAIVDGEGKADEVGGEKFARELRALRQDDDVRAIVLRVNSPGGSATASEHIQRELRLAAEVKPVVVSMGSYAASGGYWISAYASRIYAEPTTITGSIGVVGIHFDIKKLANDLGVTFDGVKTGKYADIFTISRPKTADELAIFQGMVEWIYGEFIRKVAEGRKLDPVEVRKIAGGRVWSGREAIKLGLVDELGGLDAAILHAAEEANLGTDYKLVEFPQTQTFAEMLTMWFENVRPAEATQRGVVAQVIERVQEQAKTLQEFNDPRGVYARLPLEISVR</sequence>
<evidence type="ECO:0000256" key="7">
    <source>
        <dbReference type="PIRSR" id="PIRSR001217-1"/>
    </source>
</evidence>
<evidence type="ECO:0000256" key="4">
    <source>
        <dbReference type="ARBA" id="ARBA00022801"/>
    </source>
</evidence>
<keyword evidence="5" id="KW-0720">Serine protease</keyword>
<evidence type="ECO:0000256" key="2">
    <source>
        <dbReference type="ARBA" id="ARBA00008683"/>
    </source>
</evidence>
<dbReference type="EMBL" id="VMBG01000001">
    <property type="protein sequence ID" value="TSJ78490.1"/>
    <property type="molecule type" value="Genomic_DNA"/>
</dbReference>
<feature type="domain" description="Peptidase S49" evidence="8">
    <location>
        <begin position="131"/>
        <end position="284"/>
    </location>
</feature>
<evidence type="ECO:0000256" key="1">
    <source>
        <dbReference type="ARBA" id="ARBA00004370"/>
    </source>
</evidence>
<dbReference type="InterPro" id="IPR047217">
    <property type="entry name" value="S49_SppA_67K_type_N"/>
</dbReference>
<dbReference type="OrthoDB" id="9764363at2"/>
<comment type="subcellular location">
    <subcellularLocation>
        <location evidence="1">Membrane</location>
    </subcellularLocation>
</comment>
<keyword evidence="3" id="KW-0645">Protease</keyword>
<evidence type="ECO:0000256" key="5">
    <source>
        <dbReference type="ARBA" id="ARBA00022825"/>
    </source>
</evidence>
<comment type="caution">
    <text evidence="9">The sequence shown here is derived from an EMBL/GenBank/DDBJ whole genome shotgun (WGS) entry which is preliminary data.</text>
</comment>
<dbReference type="RefSeq" id="WP_144228831.1">
    <property type="nucleotide sequence ID" value="NZ_CBCRVV010000024.1"/>
</dbReference>
<feature type="domain" description="Peptidase S49" evidence="8">
    <location>
        <begin position="379"/>
        <end position="528"/>
    </location>
</feature>
<dbReference type="InterPro" id="IPR029045">
    <property type="entry name" value="ClpP/crotonase-like_dom_sf"/>
</dbReference>
<evidence type="ECO:0000313" key="10">
    <source>
        <dbReference type="Proteomes" id="UP000315648"/>
    </source>
</evidence>
<proteinExistence type="inferred from homology"/>
<dbReference type="InterPro" id="IPR002142">
    <property type="entry name" value="Peptidase_S49"/>
</dbReference>
<dbReference type="GO" id="GO:0016020">
    <property type="term" value="C:membrane"/>
    <property type="evidence" value="ECO:0007669"/>
    <property type="project" value="UniProtKB-SubCell"/>
</dbReference>
<dbReference type="Gene3D" id="3.90.226.10">
    <property type="entry name" value="2-enoyl-CoA Hydratase, Chain A, domain 1"/>
    <property type="match status" value="2"/>
</dbReference>
<keyword evidence="4" id="KW-0378">Hydrolase</keyword>
<reference evidence="9 10" key="1">
    <citation type="submission" date="2019-07" db="EMBL/GenBank/DDBJ databases">
        <title>Description of 53C-WASEF.</title>
        <authorList>
            <person name="Pitt A."/>
            <person name="Hahn M.W."/>
        </authorList>
    </citation>
    <scope>NUCLEOTIDE SEQUENCE [LARGE SCALE GENOMIC DNA]</scope>
    <source>
        <strain evidence="9 10">53C-WASEF</strain>
    </source>
</reference>
<dbReference type="CDD" id="cd07018">
    <property type="entry name" value="S49_SppA_67K_type"/>
    <property type="match status" value="1"/>
</dbReference>
<dbReference type="PANTHER" id="PTHR33209:SF1">
    <property type="entry name" value="PEPTIDASE S49 DOMAIN-CONTAINING PROTEIN"/>
    <property type="match status" value="1"/>
</dbReference>
<dbReference type="SUPFAM" id="SSF52096">
    <property type="entry name" value="ClpP/crotonase"/>
    <property type="match status" value="2"/>
</dbReference>
<dbReference type="NCBIfam" id="TIGR00705">
    <property type="entry name" value="SppA_67K"/>
    <property type="match status" value="1"/>
</dbReference>
<dbReference type="NCBIfam" id="TIGR00706">
    <property type="entry name" value="SppA_dom"/>
    <property type="match status" value="1"/>
</dbReference>